<feature type="transmembrane region" description="Helical" evidence="1">
    <location>
        <begin position="21"/>
        <end position="38"/>
    </location>
</feature>
<keyword evidence="1" id="KW-0812">Transmembrane</keyword>
<dbReference type="EMBL" id="PGFA01000001">
    <property type="protein sequence ID" value="PJJ60180.1"/>
    <property type="molecule type" value="Genomic_DNA"/>
</dbReference>
<accession>A0A2M9BQE1</accession>
<evidence type="ECO:0000256" key="1">
    <source>
        <dbReference type="SAM" id="Phobius"/>
    </source>
</evidence>
<protein>
    <submittedName>
        <fullName evidence="2">Uncharacterized protein</fullName>
    </submittedName>
</protein>
<keyword evidence="1" id="KW-1133">Transmembrane helix</keyword>
<reference evidence="2 3" key="1">
    <citation type="submission" date="2017-11" db="EMBL/GenBank/DDBJ databases">
        <title>Genomic Encyclopedia of Archaeal and Bacterial Type Strains, Phase II (KMG-II): From Individual Species to Whole Genera.</title>
        <authorList>
            <person name="Goeker M."/>
        </authorList>
    </citation>
    <scope>NUCLEOTIDE SEQUENCE [LARGE SCALE GENOMIC DNA]</scope>
    <source>
        <strain evidence="2 3">DSM 11115</strain>
    </source>
</reference>
<gene>
    <name evidence="2" type="ORF">CLV45_1605</name>
</gene>
<dbReference type="AlphaFoldDB" id="A0A2M9BQE1"/>
<evidence type="ECO:0000313" key="3">
    <source>
        <dbReference type="Proteomes" id="UP000228535"/>
    </source>
</evidence>
<dbReference type="RefSeq" id="WP_100335844.1">
    <property type="nucleotide sequence ID" value="NZ_PGFA01000001.1"/>
</dbReference>
<comment type="caution">
    <text evidence="2">The sequence shown here is derived from an EMBL/GenBank/DDBJ whole genome shotgun (WGS) entry which is preliminary data.</text>
</comment>
<dbReference type="OrthoDB" id="9985046at2"/>
<dbReference type="Proteomes" id="UP000228535">
    <property type="component" value="Unassembled WGS sequence"/>
</dbReference>
<name>A0A2M9BQE1_9BACT</name>
<feature type="transmembrane region" description="Helical" evidence="1">
    <location>
        <begin position="44"/>
        <end position="73"/>
    </location>
</feature>
<feature type="transmembrane region" description="Helical" evidence="1">
    <location>
        <begin position="85"/>
        <end position="107"/>
    </location>
</feature>
<evidence type="ECO:0000313" key="2">
    <source>
        <dbReference type="EMBL" id="PJJ60180.1"/>
    </source>
</evidence>
<organism evidence="2 3">
    <name type="scientific">Hymenobacter chitinivorans DSM 11115</name>
    <dbReference type="NCBI Taxonomy" id="1121954"/>
    <lineage>
        <taxon>Bacteria</taxon>
        <taxon>Pseudomonadati</taxon>
        <taxon>Bacteroidota</taxon>
        <taxon>Cytophagia</taxon>
        <taxon>Cytophagales</taxon>
        <taxon>Hymenobacteraceae</taxon>
        <taxon>Hymenobacter</taxon>
    </lineage>
</organism>
<sequence length="110" mass="12134">MDPILQSKITRKRIEKLYRTAIYAYSAPFALLLLQLLAPNKIGTVFFAASLFSLPLLVVVGLRCTILGLRLAFKTNDYQKKDLGYANLIMGLILAGLAVIGLGFAFLRIS</sequence>
<keyword evidence="3" id="KW-1185">Reference proteome</keyword>
<proteinExistence type="predicted"/>
<keyword evidence="1" id="KW-0472">Membrane</keyword>